<dbReference type="AlphaFoldDB" id="A0A644ULI3"/>
<accession>A0A644ULI3</accession>
<gene>
    <name evidence="1" type="ORF">SDC9_25710</name>
</gene>
<comment type="caution">
    <text evidence="1">The sequence shown here is derived from an EMBL/GenBank/DDBJ whole genome shotgun (WGS) entry which is preliminary data.</text>
</comment>
<evidence type="ECO:0000313" key="1">
    <source>
        <dbReference type="EMBL" id="MPL79824.1"/>
    </source>
</evidence>
<evidence type="ECO:0008006" key="2">
    <source>
        <dbReference type="Google" id="ProtNLM"/>
    </source>
</evidence>
<proteinExistence type="predicted"/>
<dbReference type="EMBL" id="VSSQ01000131">
    <property type="protein sequence ID" value="MPL79824.1"/>
    <property type="molecule type" value="Genomic_DNA"/>
</dbReference>
<protein>
    <recommendedName>
        <fullName evidence="2">Outer membrane protein beta-barrel domain-containing protein</fullName>
    </recommendedName>
</protein>
<organism evidence="1">
    <name type="scientific">bioreactor metagenome</name>
    <dbReference type="NCBI Taxonomy" id="1076179"/>
    <lineage>
        <taxon>unclassified sequences</taxon>
        <taxon>metagenomes</taxon>
        <taxon>ecological metagenomes</taxon>
    </lineage>
</organism>
<sequence>MKRIIIAAAALLISTAAFSQNYKTAIGLRTGTSLGASIKHFISQPGALEAILDVDIVKQDEMKIKATGLYEYHFDVNVDGLYVYAGAGASAGVHVAGLYSKQFMIGIDFIGGVEYKFNNIPLALSADWNPKIQLISNSGLKVPNLGFTVRYIIK</sequence>
<reference evidence="1" key="1">
    <citation type="submission" date="2019-08" db="EMBL/GenBank/DDBJ databases">
        <authorList>
            <person name="Kucharzyk K."/>
            <person name="Murdoch R.W."/>
            <person name="Higgins S."/>
            <person name="Loffler F."/>
        </authorList>
    </citation>
    <scope>NUCLEOTIDE SEQUENCE</scope>
</reference>
<name>A0A644ULI3_9ZZZZ</name>